<gene>
    <name evidence="1" type="ORF">JR316_010446</name>
</gene>
<organism evidence="1">
    <name type="scientific">Psilocybe cubensis</name>
    <name type="common">Psychedelic mushroom</name>
    <name type="synonym">Stropharia cubensis</name>
    <dbReference type="NCBI Taxonomy" id="181762"/>
    <lineage>
        <taxon>Eukaryota</taxon>
        <taxon>Fungi</taxon>
        <taxon>Dikarya</taxon>
        <taxon>Basidiomycota</taxon>
        <taxon>Agaricomycotina</taxon>
        <taxon>Agaricomycetes</taxon>
        <taxon>Agaricomycetidae</taxon>
        <taxon>Agaricales</taxon>
        <taxon>Agaricineae</taxon>
        <taxon>Strophariaceae</taxon>
        <taxon>Psilocybe</taxon>
    </lineage>
</organism>
<proteinExistence type="predicted"/>
<name>A0A8H7XSP2_PSICU</name>
<evidence type="ECO:0000313" key="1">
    <source>
        <dbReference type="EMBL" id="KAG5164804.1"/>
    </source>
</evidence>
<dbReference type="EMBL" id="JAFIQS010000011">
    <property type="protein sequence ID" value="KAG5164804.1"/>
    <property type="molecule type" value="Genomic_DNA"/>
</dbReference>
<dbReference type="AlphaFoldDB" id="A0A8H7XSP2"/>
<protein>
    <submittedName>
        <fullName evidence="1">Uncharacterized protein</fullName>
    </submittedName>
</protein>
<accession>A0A8H7XSP2</accession>
<sequence>MSSQDSDKDVPCIECQCKDCQCHCHCSGATGDELPPPDERWYSVVVGRSPGVVQGQDHAERNWRGVSGGAAFYCPDRPSAEQHFVSALHRGEAVHVIPEVRIRLGSQDRATLPGFRVHDPYSPENATWVVVSVGREPGIYLIDSSYSGYGLTLTSNVNGVSGGHVIKFKSRSAAVEEFERMLSVSLIVRVVTEVRAVLMSDGVE</sequence>
<reference evidence="1" key="1">
    <citation type="submission" date="2021-02" db="EMBL/GenBank/DDBJ databases">
        <title>Psilocybe cubensis genome.</title>
        <authorList>
            <person name="Mckernan K.J."/>
            <person name="Crawford S."/>
            <person name="Trippe A."/>
            <person name="Kane L.T."/>
            <person name="Mclaughlin S."/>
        </authorList>
    </citation>
    <scope>NUCLEOTIDE SEQUENCE [LARGE SCALE GENOMIC DNA]</scope>
    <source>
        <strain evidence="1">MGC-MH-2018</strain>
    </source>
</reference>
<comment type="caution">
    <text evidence="1">The sequence shown here is derived from an EMBL/GenBank/DDBJ whole genome shotgun (WGS) entry which is preliminary data.</text>
</comment>